<feature type="transmembrane region" description="Helical" evidence="1">
    <location>
        <begin position="6"/>
        <end position="27"/>
    </location>
</feature>
<reference evidence="2" key="1">
    <citation type="submission" date="2022-06" db="EMBL/GenBank/DDBJ databases">
        <title>Aquibacillus sp. a new bacterium isolated from soil saline samples.</title>
        <authorList>
            <person name="Galisteo C."/>
            <person name="De La Haba R."/>
            <person name="Sanchez-Porro C."/>
            <person name="Ventosa A."/>
        </authorList>
    </citation>
    <scope>NUCLEOTIDE SEQUENCE</scope>
    <source>
        <strain evidence="2">3ASR75-11</strain>
    </source>
</reference>
<keyword evidence="1" id="KW-0472">Membrane</keyword>
<keyword evidence="3" id="KW-1185">Reference proteome</keyword>
<name>A0A9X3WUM2_9BACI</name>
<organism evidence="2 3">
    <name type="scientific">Terrihalobacillus insolitus</name>
    <dbReference type="NCBI Taxonomy" id="2950438"/>
    <lineage>
        <taxon>Bacteria</taxon>
        <taxon>Bacillati</taxon>
        <taxon>Bacillota</taxon>
        <taxon>Bacilli</taxon>
        <taxon>Bacillales</taxon>
        <taxon>Bacillaceae</taxon>
        <taxon>Terrihalobacillus</taxon>
    </lineage>
</organism>
<dbReference type="RefSeq" id="WP_272436111.1">
    <property type="nucleotide sequence ID" value="NZ_JAMQKB010000005.1"/>
</dbReference>
<keyword evidence="1" id="KW-1133">Transmembrane helix</keyword>
<accession>A0A9X3WUM2</accession>
<proteinExistence type="predicted"/>
<evidence type="ECO:0000313" key="3">
    <source>
        <dbReference type="Proteomes" id="UP001145050"/>
    </source>
</evidence>
<dbReference type="EMBL" id="JAMQKB010000005">
    <property type="protein sequence ID" value="MDC3424306.1"/>
    <property type="molecule type" value="Genomic_DNA"/>
</dbReference>
<protein>
    <submittedName>
        <fullName evidence="2">Uncharacterized protein</fullName>
    </submittedName>
</protein>
<gene>
    <name evidence="2" type="ORF">NC797_07260</name>
</gene>
<dbReference type="AlphaFoldDB" id="A0A9X3WUM2"/>
<evidence type="ECO:0000256" key="1">
    <source>
        <dbReference type="SAM" id="Phobius"/>
    </source>
</evidence>
<comment type="caution">
    <text evidence="2">The sequence shown here is derived from an EMBL/GenBank/DDBJ whole genome shotgun (WGS) entry which is preliminary data.</text>
</comment>
<evidence type="ECO:0000313" key="2">
    <source>
        <dbReference type="EMBL" id="MDC3424306.1"/>
    </source>
</evidence>
<sequence>MNETLSTFMKIAITAIVIGALIFGALYGKMGDISNDISNYIESNS</sequence>
<keyword evidence="1" id="KW-0812">Transmembrane</keyword>
<dbReference type="Proteomes" id="UP001145050">
    <property type="component" value="Unassembled WGS sequence"/>
</dbReference>